<name>A0A4Y2AHV1_ARAVE</name>
<dbReference type="Proteomes" id="UP000499080">
    <property type="component" value="Unassembled WGS sequence"/>
</dbReference>
<dbReference type="OrthoDB" id="7422307at2759"/>
<comment type="caution">
    <text evidence="2">The sequence shown here is derived from an EMBL/GenBank/DDBJ whole genome shotgun (WGS) entry which is preliminary data.</text>
</comment>
<keyword evidence="3" id="KW-1185">Reference proteome</keyword>
<reference evidence="2 3" key="1">
    <citation type="journal article" date="2019" name="Sci. Rep.">
        <title>Orb-weaving spider Araneus ventricosus genome elucidates the spidroin gene catalogue.</title>
        <authorList>
            <person name="Kono N."/>
            <person name="Nakamura H."/>
            <person name="Ohtoshi R."/>
            <person name="Moran D.A.P."/>
            <person name="Shinohara A."/>
            <person name="Yoshida Y."/>
            <person name="Fujiwara M."/>
            <person name="Mori M."/>
            <person name="Tomita M."/>
            <person name="Arakawa K."/>
        </authorList>
    </citation>
    <scope>NUCLEOTIDE SEQUENCE [LARGE SCALE GENOMIC DNA]</scope>
</reference>
<accession>A0A4Y2AHV1</accession>
<dbReference type="EMBL" id="BGPR01080605">
    <property type="protein sequence ID" value="GBL79416.1"/>
    <property type="molecule type" value="Genomic_DNA"/>
</dbReference>
<proteinExistence type="predicted"/>
<evidence type="ECO:0000313" key="3">
    <source>
        <dbReference type="Proteomes" id="UP000499080"/>
    </source>
</evidence>
<evidence type="ECO:0000313" key="1">
    <source>
        <dbReference type="EMBL" id="GBL79416.1"/>
    </source>
</evidence>
<dbReference type="AlphaFoldDB" id="A0A4Y2AHV1"/>
<organism evidence="2 3">
    <name type="scientific">Araneus ventricosus</name>
    <name type="common">Orbweaver spider</name>
    <name type="synonym">Epeira ventricosa</name>
    <dbReference type="NCBI Taxonomy" id="182803"/>
    <lineage>
        <taxon>Eukaryota</taxon>
        <taxon>Metazoa</taxon>
        <taxon>Ecdysozoa</taxon>
        <taxon>Arthropoda</taxon>
        <taxon>Chelicerata</taxon>
        <taxon>Arachnida</taxon>
        <taxon>Araneae</taxon>
        <taxon>Araneomorphae</taxon>
        <taxon>Entelegynae</taxon>
        <taxon>Araneoidea</taxon>
        <taxon>Araneidae</taxon>
        <taxon>Araneus</taxon>
    </lineage>
</organism>
<dbReference type="EMBL" id="BGPR01080608">
    <property type="protein sequence ID" value="GBL79441.1"/>
    <property type="molecule type" value="Genomic_DNA"/>
</dbReference>
<protein>
    <submittedName>
        <fullName evidence="2">Uncharacterized protein</fullName>
    </submittedName>
</protein>
<sequence length="138" mass="15957">MRDSAKVLFYEIPRKWRVKGDRRDLMTYLDGMNLDDIYGCHKPPYEIKMIENGLVIGKLWPKSVVEYDFEGFKTVPVEPVVNKIVSLAKIKGLDLDNNDIGELVKEHGQELTTEEFTELHCVLQQDDVEERNAENMGN</sequence>
<evidence type="ECO:0000313" key="2">
    <source>
        <dbReference type="EMBL" id="GBL79441.1"/>
    </source>
</evidence>
<gene>
    <name evidence="2" type="ORF">AVEN_121593_1</name>
    <name evidence="1" type="ORF">AVEN_94874_1</name>
</gene>